<protein>
    <submittedName>
        <fullName evidence="1">Uncharacterized protein</fullName>
    </submittedName>
</protein>
<reference evidence="1 2" key="1">
    <citation type="submission" date="2020-08" db="EMBL/GenBank/DDBJ databases">
        <title>Functional genomics of gut bacteria from endangered species of beetles.</title>
        <authorList>
            <person name="Carlos-Shanley C."/>
        </authorList>
    </citation>
    <scope>NUCLEOTIDE SEQUENCE [LARGE SCALE GENOMIC DNA]</scope>
    <source>
        <strain evidence="1 2">S00198</strain>
    </source>
</reference>
<accession>A0A7X0U945</accession>
<dbReference type="AlphaFoldDB" id="A0A7X0U945"/>
<gene>
    <name evidence="1" type="ORF">HNP48_002136</name>
</gene>
<dbReference type="Proteomes" id="UP000575083">
    <property type="component" value="Unassembled WGS sequence"/>
</dbReference>
<dbReference type="RefSeq" id="WP_184856875.1">
    <property type="nucleotide sequence ID" value="NZ_JACHLK010000003.1"/>
</dbReference>
<evidence type="ECO:0000313" key="1">
    <source>
        <dbReference type="EMBL" id="MBB6559469.1"/>
    </source>
</evidence>
<comment type="caution">
    <text evidence="1">The sequence shown here is derived from an EMBL/GenBank/DDBJ whole genome shotgun (WGS) entry which is preliminary data.</text>
</comment>
<organism evidence="1 2">
    <name type="scientific">Acidovorax soli</name>
    <dbReference type="NCBI Taxonomy" id="592050"/>
    <lineage>
        <taxon>Bacteria</taxon>
        <taxon>Pseudomonadati</taxon>
        <taxon>Pseudomonadota</taxon>
        <taxon>Betaproteobacteria</taxon>
        <taxon>Burkholderiales</taxon>
        <taxon>Comamonadaceae</taxon>
        <taxon>Acidovorax</taxon>
    </lineage>
</organism>
<sequence length="283" mass="30708">MTTTVQKSHLQTLVDFDEYTRLMEASLKAAIVSDEPGKLVRFFARYIAWNGYFGCSVASLAGKIGCARHLFTDPAEPFLPAADRNVLVASYIFDAARDEFDDHSTRARDPHRSLAQAFLKGIVQTTMPGADLATVNALAAEPAWLKVLNQGVLRGYGGGQPDTLDAIFHAMGYHLGSELLADREFTVIGATLREAGGNLAERLFHAEVDIGGTRHKALSWVGIHSGEGGAVEADHFEWATQGVNAAFAYIPPAQHAAMLAQVEQGFVAFAQDHRTFFDNVNNS</sequence>
<dbReference type="EMBL" id="JACHLK010000003">
    <property type="protein sequence ID" value="MBB6559469.1"/>
    <property type="molecule type" value="Genomic_DNA"/>
</dbReference>
<evidence type="ECO:0000313" key="2">
    <source>
        <dbReference type="Proteomes" id="UP000575083"/>
    </source>
</evidence>
<name>A0A7X0U945_9BURK</name>
<keyword evidence="2" id="KW-1185">Reference proteome</keyword>
<proteinExistence type="predicted"/>